<dbReference type="OrthoDB" id="3560305at2759"/>
<evidence type="ECO:0000313" key="3">
    <source>
        <dbReference type="Proteomes" id="UP000177798"/>
    </source>
</evidence>
<evidence type="ECO:0000256" key="1">
    <source>
        <dbReference type="SAM" id="MobiDB-lite"/>
    </source>
</evidence>
<dbReference type="VEuPathDB" id="FungiDB:sscle_12g091000"/>
<feature type="region of interest" description="Disordered" evidence="1">
    <location>
        <begin position="1"/>
        <end position="22"/>
    </location>
</feature>
<dbReference type="Proteomes" id="UP000177798">
    <property type="component" value="Chromosome 12"/>
</dbReference>
<dbReference type="EMBL" id="CP017825">
    <property type="protein sequence ID" value="APA14330.1"/>
    <property type="molecule type" value="Genomic_DNA"/>
</dbReference>
<gene>
    <name evidence="2" type="ORF">sscle_12g091000</name>
</gene>
<name>A0A1D9QHA2_SCLS1</name>
<sequence length="205" mass="22713">MPKHTPRLPGQPLQERPWAEPHIPEMLSRTLFREPTLARRQRQAQVQAQAQAQAQRPQVSIQTIKETYPLVHPPTPIYSVSPESELRLQGIVSPVSPLTPQTQVQSQGNIEGNTQHPSLEIILEPATPSSELQPMAHWYFHDQAANHYPEKHVSISTSSAYTTLQLSPRATEVFAGEEQGLGMGKGVWGAGRSVMGSGEECEEEC</sequence>
<dbReference type="AlphaFoldDB" id="A0A1D9QHA2"/>
<organism evidence="2 3">
    <name type="scientific">Sclerotinia sclerotiorum (strain ATCC 18683 / 1980 / Ss-1)</name>
    <name type="common">White mold</name>
    <name type="synonym">Whetzelinia sclerotiorum</name>
    <dbReference type="NCBI Taxonomy" id="665079"/>
    <lineage>
        <taxon>Eukaryota</taxon>
        <taxon>Fungi</taxon>
        <taxon>Dikarya</taxon>
        <taxon>Ascomycota</taxon>
        <taxon>Pezizomycotina</taxon>
        <taxon>Leotiomycetes</taxon>
        <taxon>Helotiales</taxon>
        <taxon>Sclerotiniaceae</taxon>
        <taxon>Sclerotinia</taxon>
    </lineage>
</organism>
<reference evidence="3" key="1">
    <citation type="journal article" date="2017" name="Genome Biol. Evol.">
        <title>The complete genome sequence of the phytopathogenic fungus Sclerotinia sclerotiorum reveals insights into the genome architecture of broad host range pathogens.</title>
        <authorList>
            <person name="Derbyshire M."/>
            <person name="Denton-Giles M."/>
            <person name="Hegedus D."/>
            <person name="Seifbarghy S."/>
            <person name="Rollins J."/>
            <person name="van Kan J."/>
            <person name="Seidl M.F."/>
            <person name="Faino L."/>
            <person name="Mbengue M."/>
            <person name="Navaud O."/>
            <person name="Raffaele S."/>
            <person name="Hammond-Kosack K."/>
            <person name="Heard S."/>
            <person name="Oliver R."/>
        </authorList>
    </citation>
    <scope>NUCLEOTIDE SEQUENCE [LARGE SCALE GENOMIC DNA]</scope>
    <source>
        <strain evidence="3">ATCC 18683 / 1980 / Ss-1</strain>
    </source>
</reference>
<protein>
    <submittedName>
        <fullName evidence="2">Uncharacterized protein</fullName>
    </submittedName>
</protein>
<accession>A0A1D9QHA2</accession>
<proteinExistence type="predicted"/>
<evidence type="ECO:0000313" key="2">
    <source>
        <dbReference type="EMBL" id="APA14330.1"/>
    </source>
</evidence>